<evidence type="ECO:0000256" key="2">
    <source>
        <dbReference type="ARBA" id="ARBA00022692"/>
    </source>
</evidence>
<keyword evidence="11" id="KW-1185">Reference proteome</keyword>
<evidence type="ECO:0000256" key="1">
    <source>
        <dbReference type="ARBA" id="ARBA00004651"/>
    </source>
</evidence>
<evidence type="ECO:0000313" key="11">
    <source>
        <dbReference type="Proteomes" id="UP000236311"/>
    </source>
</evidence>
<dbReference type="PANTHER" id="PTHR24221">
    <property type="entry name" value="ATP-BINDING CASSETTE SUB-FAMILY B"/>
    <property type="match status" value="1"/>
</dbReference>
<keyword evidence="3" id="KW-0547">Nucleotide-binding</keyword>
<reference evidence="10 11" key="1">
    <citation type="submission" date="2018-01" db="EMBL/GenBank/DDBJ databases">
        <authorList>
            <person name="Gaut B.S."/>
            <person name="Morton B.R."/>
            <person name="Clegg M.T."/>
            <person name="Duvall M.R."/>
        </authorList>
    </citation>
    <scope>NUCLEOTIDE SEQUENCE [LARGE SCALE GENOMIC DNA]</scope>
    <source>
        <strain evidence="10">GP69</strain>
    </source>
</reference>
<evidence type="ECO:0000256" key="5">
    <source>
        <dbReference type="ARBA" id="ARBA00022989"/>
    </source>
</evidence>
<dbReference type="GO" id="GO:0005886">
    <property type="term" value="C:plasma membrane"/>
    <property type="evidence" value="ECO:0007669"/>
    <property type="project" value="UniProtKB-SubCell"/>
</dbReference>
<dbReference type="Pfam" id="PF00005">
    <property type="entry name" value="ABC_tran"/>
    <property type="match status" value="1"/>
</dbReference>
<dbReference type="GO" id="GO:0016887">
    <property type="term" value="F:ATP hydrolysis activity"/>
    <property type="evidence" value="ECO:0007669"/>
    <property type="project" value="InterPro"/>
</dbReference>
<proteinExistence type="predicted"/>
<organism evidence="10 11">
    <name type="scientific">Acetatifactor muris</name>
    <dbReference type="NCBI Taxonomy" id="879566"/>
    <lineage>
        <taxon>Bacteria</taxon>
        <taxon>Bacillati</taxon>
        <taxon>Bacillota</taxon>
        <taxon>Clostridia</taxon>
        <taxon>Lachnospirales</taxon>
        <taxon>Lachnospiraceae</taxon>
        <taxon>Acetatifactor</taxon>
    </lineage>
</organism>
<dbReference type="OrthoDB" id="95687at2"/>
<dbReference type="Gene3D" id="3.40.50.300">
    <property type="entry name" value="P-loop containing nucleotide triphosphate hydrolases"/>
    <property type="match status" value="1"/>
</dbReference>
<dbReference type="GO" id="GO:0034040">
    <property type="term" value="F:ATPase-coupled lipid transmembrane transporter activity"/>
    <property type="evidence" value="ECO:0007669"/>
    <property type="project" value="TreeGrafter"/>
</dbReference>
<dbReference type="Gene3D" id="1.20.1560.10">
    <property type="entry name" value="ABC transporter type 1, transmembrane domain"/>
    <property type="match status" value="1"/>
</dbReference>
<dbReference type="AlphaFoldDB" id="A0A2K4ZEZ9"/>
<protein>
    <submittedName>
        <fullName evidence="10">Putative ABC transporter ATP-binding protein</fullName>
    </submittedName>
</protein>
<dbReference type="GO" id="GO:0140359">
    <property type="term" value="F:ABC-type transporter activity"/>
    <property type="evidence" value="ECO:0007669"/>
    <property type="project" value="InterPro"/>
</dbReference>
<dbReference type="SMART" id="SM00382">
    <property type="entry name" value="AAA"/>
    <property type="match status" value="1"/>
</dbReference>
<dbReference type="RefSeq" id="WP_103239089.1">
    <property type="nucleotide sequence ID" value="NZ_JANJZD010000022.1"/>
</dbReference>
<dbReference type="PANTHER" id="PTHR24221:SF654">
    <property type="entry name" value="ATP-BINDING CASSETTE SUB-FAMILY B MEMBER 6"/>
    <property type="match status" value="1"/>
</dbReference>
<dbReference type="InterPro" id="IPR036640">
    <property type="entry name" value="ABC1_TM_sf"/>
</dbReference>
<accession>A0A2K4ZEZ9</accession>
<evidence type="ECO:0000313" key="10">
    <source>
        <dbReference type="EMBL" id="SOY29018.1"/>
    </source>
</evidence>
<keyword evidence="4 10" id="KW-0067">ATP-binding</keyword>
<dbReference type="InterPro" id="IPR017871">
    <property type="entry name" value="ABC_transporter-like_CS"/>
</dbReference>
<dbReference type="PROSITE" id="PS50929">
    <property type="entry name" value="ABC_TM1F"/>
    <property type="match status" value="1"/>
</dbReference>
<dbReference type="SUPFAM" id="SSF90123">
    <property type="entry name" value="ABC transporter transmembrane region"/>
    <property type="match status" value="1"/>
</dbReference>
<gene>
    <name evidence="10" type="ORF">AMURIS_01733</name>
</gene>
<dbReference type="InterPro" id="IPR003439">
    <property type="entry name" value="ABC_transporter-like_ATP-bd"/>
</dbReference>
<keyword evidence="5 7" id="KW-1133">Transmembrane helix</keyword>
<dbReference type="PROSITE" id="PS00211">
    <property type="entry name" value="ABC_TRANSPORTER_1"/>
    <property type="match status" value="1"/>
</dbReference>
<evidence type="ECO:0000259" key="8">
    <source>
        <dbReference type="PROSITE" id="PS50893"/>
    </source>
</evidence>
<dbReference type="SUPFAM" id="SSF52540">
    <property type="entry name" value="P-loop containing nucleoside triphosphate hydrolases"/>
    <property type="match status" value="1"/>
</dbReference>
<feature type="domain" description="ABC transmembrane type-1" evidence="9">
    <location>
        <begin position="13"/>
        <end position="295"/>
    </location>
</feature>
<dbReference type="InterPro" id="IPR027417">
    <property type="entry name" value="P-loop_NTPase"/>
</dbReference>
<keyword evidence="6 7" id="KW-0472">Membrane</keyword>
<dbReference type="GO" id="GO:0005524">
    <property type="term" value="F:ATP binding"/>
    <property type="evidence" value="ECO:0007669"/>
    <property type="project" value="UniProtKB-KW"/>
</dbReference>
<dbReference type="Pfam" id="PF00664">
    <property type="entry name" value="ABC_membrane"/>
    <property type="match status" value="1"/>
</dbReference>
<dbReference type="EMBL" id="OFSM01000007">
    <property type="protein sequence ID" value="SOY29018.1"/>
    <property type="molecule type" value="Genomic_DNA"/>
</dbReference>
<evidence type="ECO:0000259" key="9">
    <source>
        <dbReference type="PROSITE" id="PS50929"/>
    </source>
</evidence>
<dbReference type="Proteomes" id="UP000236311">
    <property type="component" value="Unassembled WGS sequence"/>
</dbReference>
<sequence length="565" mass="63854">MKHFFRQYNKKLILWMFFELAYALAMVYWSYFMKDMSDTALGGEGMKGLGSFALFGIGFLAFDLAAEYGRLIGRARFLQAANYGLKNQIFDRIIDYDIHAFGAKNSAGYISLLNNDLPLIDRKVFRILPDIWAQMILAVTAIITMLLFHPVLAVMVVILNVLQLIPPKLFGDRASREQEKYMASLDSMNVKIKDIFSGFEVVKSFGIEDKVGADYFKIAECVEGNAFRMRKEQGRSMAVSRALAYLASVLRMVFSVYLIMQGEISMGILLGVMQISNYVSMPMQSIGELYLEYKTVKPVIARVMATLDGKTEHELSDASEMDLKPVVSAVPIVVEGLSFGYEEGKEVLHNISFRFEKGKKYAVIGNSGSGKSTLIRLLMGYYDFYQGEIHYGDCDQKEADRKSLYQQMSMIHQKVILFEDTLRNNITMYGDYPDTAVWKAIEEAGLTTVVDRMGGGLDSLVEEDGKNLSGGERQCIAIARAFIRQAEVLMMDEGTSSLDSRTAGQVDSLLLKKEGLTLITITHKMNLDLLKQYDEILIMEQGRIWECGHFDQISSQQRKRLEWIS</sequence>
<evidence type="ECO:0000256" key="4">
    <source>
        <dbReference type="ARBA" id="ARBA00022840"/>
    </source>
</evidence>
<dbReference type="InterPro" id="IPR011527">
    <property type="entry name" value="ABC1_TM_dom"/>
</dbReference>
<dbReference type="InterPro" id="IPR039421">
    <property type="entry name" value="Type_1_exporter"/>
</dbReference>
<evidence type="ECO:0000256" key="3">
    <source>
        <dbReference type="ARBA" id="ARBA00022741"/>
    </source>
</evidence>
<dbReference type="PROSITE" id="PS50893">
    <property type="entry name" value="ABC_TRANSPORTER_2"/>
    <property type="match status" value="1"/>
</dbReference>
<feature type="transmembrane region" description="Helical" evidence="7">
    <location>
        <begin position="12"/>
        <end position="29"/>
    </location>
</feature>
<comment type="subcellular location">
    <subcellularLocation>
        <location evidence="1">Cell membrane</location>
        <topology evidence="1">Multi-pass membrane protein</topology>
    </subcellularLocation>
</comment>
<feature type="transmembrane region" description="Helical" evidence="7">
    <location>
        <begin position="49"/>
        <end position="66"/>
    </location>
</feature>
<name>A0A2K4ZEZ9_9FIRM</name>
<evidence type="ECO:0000256" key="7">
    <source>
        <dbReference type="SAM" id="Phobius"/>
    </source>
</evidence>
<keyword evidence="2 7" id="KW-0812">Transmembrane</keyword>
<feature type="domain" description="ABC transporter" evidence="8">
    <location>
        <begin position="332"/>
        <end position="564"/>
    </location>
</feature>
<evidence type="ECO:0000256" key="6">
    <source>
        <dbReference type="ARBA" id="ARBA00023136"/>
    </source>
</evidence>
<dbReference type="CDD" id="cd07346">
    <property type="entry name" value="ABC_6TM_exporters"/>
    <property type="match status" value="1"/>
</dbReference>
<dbReference type="InterPro" id="IPR003593">
    <property type="entry name" value="AAA+_ATPase"/>
</dbReference>
<feature type="transmembrane region" description="Helical" evidence="7">
    <location>
        <begin position="131"/>
        <end position="148"/>
    </location>
</feature>